<dbReference type="InterPro" id="IPR050734">
    <property type="entry name" value="PIH1/Kintoun_subfamily"/>
</dbReference>
<evidence type="ECO:0000313" key="4">
    <source>
        <dbReference type="EMBL" id="CAH2313172.1"/>
    </source>
</evidence>
<name>A0AAD1WJ29_PELCU</name>
<evidence type="ECO:0000256" key="2">
    <source>
        <dbReference type="SAM" id="MobiDB-lite"/>
    </source>
</evidence>
<dbReference type="Pfam" id="PF08190">
    <property type="entry name" value="PIH1"/>
    <property type="match status" value="1"/>
</dbReference>
<keyword evidence="5" id="KW-1185">Reference proteome</keyword>
<dbReference type="GO" id="GO:0000492">
    <property type="term" value="P:box C/D snoRNP assembly"/>
    <property type="evidence" value="ECO:0007669"/>
    <property type="project" value="TreeGrafter"/>
</dbReference>
<sequence length="140" mass="16188">MLNDMAEISPESYQKFIQRHIKEGNYFMAPPEPHLCLHTKILDPEVKVLFINICSWSSVPAPQSEAHPVLNKVKKDSIESDQLICPAMKYIEEKYKVTLCHSYRLAPFKLKGKVKRIRESLQETEKQADIKTEDSTKVND</sequence>
<reference evidence="4" key="1">
    <citation type="submission" date="2022-03" db="EMBL/GenBank/DDBJ databases">
        <authorList>
            <person name="Alioto T."/>
            <person name="Alioto T."/>
            <person name="Gomez Garrido J."/>
        </authorList>
    </citation>
    <scope>NUCLEOTIDE SEQUENCE</scope>
</reference>
<dbReference type="Proteomes" id="UP001295444">
    <property type="component" value="Chromosome 08"/>
</dbReference>
<dbReference type="AlphaFoldDB" id="A0AAD1WJ29"/>
<organism evidence="4 5">
    <name type="scientific">Pelobates cultripes</name>
    <name type="common">Western spadefoot toad</name>
    <dbReference type="NCBI Taxonomy" id="61616"/>
    <lineage>
        <taxon>Eukaryota</taxon>
        <taxon>Metazoa</taxon>
        <taxon>Chordata</taxon>
        <taxon>Craniata</taxon>
        <taxon>Vertebrata</taxon>
        <taxon>Euteleostomi</taxon>
        <taxon>Amphibia</taxon>
        <taxon>Batrachia</taxon>
        <taxon>Anura</taxon>
        <taxon>Pelobatoidea</taxon>
        <taxon>Pelobatidae</taxon>
        <taxon>Pelobates</taxon>
    </lineage>
</organism>
<proteinExistence type="inferred from homology"/>
<dbReference type="GO" id="GO:1990904">
    <property type="term" value="C:ribonucleoprotein complex"/>
    <property type="evidence" value="ECO:0007669"/>
    <property type="project" value="TreeGrafter"/>
</dbReference>
<dbReference type="PANTHER" id="PTHR22997:SF6">
    <property type="entry name" value="PIH1 DOMAIN-CONTAINING PROTEIN 2"/>
    <property type="match status" value="1"/>
</dbReference>
<comment type="similarity">
    <text evidence="1">Belongs to the PIH1 family.</text>
</comment>
<dbReference type="PANTHER" id="PTHR22997">
    <property type="entry name" value="PIH1 DOMAIN-CONTAINING PROTEIN 1"/>
    <property type="match status" value="1"/>
</dbReference>
<dbReference type="GO" id="GO:0097255">
    <property type="term" value="C:R2TP complex"/>
    <property type="evidence" value="ECO:0007669"/>
    <property type="project" value="TreeGrafter"/>
</dbReference>
<feature type="domain" description="PIH1 N-terminal" evidence="3">
    <location>
        <begin position="23"/>
        <end position="67"/>
    </location>
</feature>
<dbReference type="InterPro" id="IPR012981">
    <property type="entry name" value="PIH1_N"/>
</dbReference>
<accession>A0AAD1WJ29</accession>
<evidence type="ECO:0000313" key="5">
    <source>
        <dbReference type="Proteomes" id="UP001295444"/>
    </source>
</evidence>
<dbReference type="EMBL" id="OW240919">
    <property type="protein sequence ID" value="CAH2313172.1"/>
    <property type="molecule type" value="Genomic_DNA"/>
</dbReference>
<dbReference type="GO" id="GO:0006364">
    <property type="term" value="P:rRNA processing"/>
    <property type="evidence" value="ECO:0007669"/>
    <property type="project" value="TreeGrafter"/>
</dbReference>
<evidence type="ECO:0000259" key="3">
    <source>
        <dbReference type="Pfam" id="PF08190"/>
    </source>
</evidence>
<feature type="region of interest" description="Disordered" evidence="2">
    <location>
        <begin position="121"/>
        <end position="140"/>
    </location>
</feature>
<gene>
    <name evidence="4" type="ORF">PECUL_23A027818</name>
</gene>
<protein>
    <recommendedName>
        <fullName evidence="3">PIH1 N-terminal domain-containing protein</fullName>
    </recommendedName>
</protein>
<evidence type="ECO:0000256" key="1">
    <source>
        <dbReference type="ARBA" id="ARBA00008511"/>
    </source>
</evidence>
<dbReference type="GO" id="GO:0005737">
    <property type="term" value="C:cytoplasm"/>
    <property type="evidence" value="ECO:0007669"/>
    <property type="project" value="TreeGrafter"/>
</dbReference>